<evidence type="ECO:0000256" key="2">
    <source>
        <dbReference type="ARBA" id="ARBA00022676"/>
    </source>
</evidence>
<protein>
    <submittedName>
        <fullName evidence="6">Glycosyltransferase, catalytic subunit of cellulose synthase and poly-beta-1,6-N-acetylglucosamine synthase</fullName>
    </submittedName>
</protein>
<dbReference type="Pfam" id="PF13632">
    <property type="entry name" value="Glyco_trans_2_3"/>
    <property type="match status" value="1"/>
</dbReference>
<dbReference type="EMBL" id="FNLN01000013">
    <property type="protein sequence ID" value="SDT95809.1"/>
    <property type="molecule type" value="Genomic_DNA"/>
</dbReference>
<proteinExistence type="inferred from homology"/>
<reference evidence="7" key="1">
    <citation type="submission" date="2016-10" db="EMBL/GenBank/DDBJ databases">
        <authorList>
            <person name="Varghese N."/>
            <person name="Submissions S."/>
        </authorList>
    </citation>
    <scope>NUCLEOTIDE SEQUENCE [LARGE SCALE GENOMIC DNA]</scope>
    <source>
        <strain evidence="7">Nm10</strain>
    </source>
</reference>
<dbReference type="RefSeq" id="WP_062557963.1">
    <property type="nucleotide sequence ID" value="NZ_CP013341.1"/>
</dbReference>
<comment type="similarity">
    <text evidence="1">Belongs to the glycosyltransferase 2 family.</text>
</comment>
<evidence type="ECO:0000313" key="6">
    <source>
        <dbReference type="EMBL" id="SDT95809.1"/>
    </source>
</evidence>
<feature type="transmembrane region" description="Helical" evidence="4">
    <location>
        <begin position="21"/>
        <end position="41"/>
    </location>
</feature>
<evidence type="ECO:0000259" key="5">
    <source>
        <dbReference type="Pfam" id="PF13632"/>
    </source>
</evidence>
<dbReference type="GO" id="GO:0016757">
    <property type="term" value="F:glycosyltransferase activity"/>
    <property type="evidence" value="ECO:0007669"/>
    <property type="project" value="UniProtKB-KW"/>
</dbReference>
<dbReference type="SUPFAM" id="SSF53448">
    <property type="entry name" value="Nucleotide-diphospho-sugar transferases"/>
    <property type="match status" value="1"/>
</dbReference>
<keyword evidence="2" id="KW-0328">Glycosyltransferase</keyword>
<sequence>MESLNQAWYLFQATLSHYQDFQYAFMLIPFVLFFELPLYFLNWMSAFRYLIKNAIEAPLTLHYFPHVTCAITCYAEGKAVQSTVISLLEQVYSGHIEIIAIVDEAKRNQATYQALVELISLVSRYPKRSLVIIPKFQRGGRVSSLNAGLNRARGEIFFALDGDTSFDNQMVHHAAAHFRKPDMVAVTGPMRVRNAAKTIMTRLQSLEYMLTMQVGKLGFANLGVINNVPGAFGIFRKSFLQQVGGWNTGTAEDLDLTLRIKQYYKRYPHLQIEFEPGAVSHTDVPESFMDFLKQRLRWDGDLWYIYSNKHKLGISASMMGWKNFIFLFWYGILFQIVMPFSIVIYTIYIAVKLPFHAFLLSMILVYTFYFCLIAIQYFLYLLFITDRRKEDCNAIFILPVYPVFQFISRVWSALAILNQIINKGHLDSAMAPLWVLRKGKQ</sequence>
<organism evidence="6 7">
    <name type="scientific">Nitrosomonas ureae</name>
    <dbReference type="NCBI Taxonomy" id="44577"/>
    <lineage>
        <taxon>Bacteria</taxon>
        <taxon>Pseudomonadati</taxon>
        <taxon>Pseudomonadota</taxon>
        <taxon>Betaproteobacteria</taxon>
        <taxon>Nitrosomonadales</taxon>
        <taxon>Nitrosomonadaceae</taxon>
        <taxon>Nitrosomonas</taxon>
    </lineage>
</organism>
<dbReference type="AlphaFoldDB" id="A0A1H2ELC2"/>
<keyword evidence="4" id="KW-1133">Transmembrane helix</keyword>
<keyword evidence="7" id="KW-1185">Reference proteome</keyword>
<dbReference type="InterPro" id="IPR001173">
    <property type="entry name" value="Glyco_trans_2-like"/>
</dbReference>
<keyword evidence="4" id="KW-0472">Membrane</keyword>
<feature type="transmembrane region" description="Helical" evidence="4">
    <location>
        <begin position="357"/>
        <end position="383"/>
    </location>
</feature>
<evidence type="ECO:0000256" key="4">
    <source>
        <dbReference type="SAM" id="Phobius"/>
    </source>
</evidence>
<name>A0A1H2ELC2_9PROT</name>
<dbReference type="PANTHER" id="PTHR43630">
    <property type="entry name" value="POLY-BETA-1,6-N-ACETYL-D-GLUCOSAMINE SYNTHASE"/>
    <property type="match status" value="1"/>
</dbReference>
<evidence type="ECO:0000313" key="7">
    <source>
        <dbReference type="Proteomes" id="UP000182882"/>
    </source>
</evidence>
<dbReference type="Gene3D" id="3.90.550.10">
    <property type="entry name" value="Spore Coat Polysaccharide Biosynthesis Protein SpsA, Chain A"/>
    <property type="match status" value="1"/>
</dbReference>
<feature type="transmembrane region" description="Helical" evidence="4">
    <location>
        <begin position="327"/>
        <end position="351"/>
    </location>
</feature>
<evidence type="ECO:0000256" key="1">
    <source>
        <dbReference type="ARBA" id="ARBA00006739"/>
    </source>
</evidence>
<dbReference type="PANTHER" id="PTHR43630:SF1">
    <property type="entry name" value="POLY-BETA-1,6-N-ACETYL-D-GLUCOSAMINE SYNTHASE"/>
    <property type="match status" value="1"/>
</dbReference>
<dbReference type="InterPro" id="IPR029044">
    <property type="entry name" value="Nucleotide-diphossugar_trans"/>
</dbReference>
<evidence type="ECO:0000256" key="3">
    <source>
        <dbReference type="ARBA" id="ARBA00022679"/>
    </source>
</evidence>
<dbReference type="CDD" id="cd06423">
    <property type="entry name" value="CESA_like"/>
    <property type="match status" value="1"/>
</dbReference>
<feature type="domain" description="Glycosyltransferase 2-like" evidence="5">
    <location>
        <begin position="158"/>
        <end position="368"/>
    </location>
</feature>
<gene>
    <name evidence="6" type="ORF">SAMN05216406_11374</name>
</gene>
<accession>A0A1H2ELC2</accession>
<keyword evidence="3 6" id="KW-0808">Transferase</keyword>
<dbReference type="Proteomes" id="UP000182882">
    <property type="component" value="Unassembled WGS sequence"/>
</dbReference>
<dbReference type="KEGG" id="nur:ATY38_02880"/>
<keyword evidence="4" id="KW-0812">Transmembrane</keyword>